<feature type="transmembrane region" description="Helical" evidence="7">
    <location>
        <begin position="151"/>
        <end position="168"/>
    </location>
</feature>
<keyword evidence="6 7" id="KW-0472">Membrane</keyword>
<feature type="transmembrane region" description="Helical" evidence="7">
    <location>
        <begin position="232"/>
        <end position="261"/>
    </location>
</feature>
<dbReference type="PANTHER" id="PTHR24221">
    <property type="entry name" value="ATP-BINDING CASSETTE SUB-FAMILY B"/>
    <property type="match status" value="1"/>
</dbReference>
<dbReference type="EMBL" id="VWSE01000006">
    <property type="protein sequence ID" value="KAB0288018.1"/>
    <property type="molecule type" value="Genomic_DNA"/>
</dbReference>
<dbReference type="Pfam" id="PF00664">
    <property type="entry name" value="ABC_membrane"/>
    <property type="match status" value="1"/>
</dbReference>
<feature type="domain" description="ABC transporter" evidence="8">
    <location>
        <begin position="325"/>
        <end position="558"/>
    </location>
</feature>
<dbReference type="GO" id="GO:0016887">
    <property type="term" value="F:ATP hydrolysis activity"/>
    <property type="evidence" value="ECO:0007669"/>
    <property type="project" value="InterPro"/>
</dbReference>
<evidence type="ECO:0000256" key="1">
    <source>
        <dbReference type="ARBA" id="ARBA00004651"/>
    </source>
</evidence>
<keyword evidence="5 7" id="KW-1133">Transmembrane helix</keyword>
<feature type="transmembrane region" description="Helical" evidence="7">
    <location>
        <begin position="267"/>
        <end position="285"/>
    </location>
</feature>
<evidence type="ECO:0000259" key="8">
    <source>
        <dbReference type="PROSITE" id="PS50893"/>
    </source>
</evidence>
<dbReference type="InterPro" id="IPR017871">
    <property type="entry name" value="ABC_transporter-like_CS"/>
</dbReference>
<dbReference type="PROSITE" id="PS50929">
    <property type="entry name" value="ABC_TM1F"/>
    <property type="match status" value="1"/>
</dbReference>
<evidence type="ECO:0000256" key="6">
    <source>
        <dbReference type="ARBA" id="ARBA00023136"/>
    </source>
</evidence>
<gene>
    <name evidence="10" type="ORF">F2P58_11130</name>
</gene>
<dbReference type="SUPFAM" id="SSF90123">
    <property type="entry name" value="ABC transporter transmembrane region"/>
    <property type="match status" value="1"/>
</dbReference>
<evidence type="ECO:0000256" key="7">
    <source>
        <dbReference type="SAM" id="Phobius"/>
    </source>
</evidence>
<protein>
    <submittedName>
        <fullName evidence="10">ABC transporter ATP-binding protein</fullName>
    </submittedName>
</protein>
<feature type="domain" description="ABC transmembrane type-1" evidence="9">
    <location>
        <begin position="30"/>
        <end position="294"/>
    </location>
</feature>
<dbReference type="Proteomes" id="UP000326789">
    <property type="component" value="Unassembled WGS sequence"/>
</dbReference>
<dbReference type="Gene3D" id="3.40.50.300">
    <property type="entry name" value="P-loop containing nucleotide triphosphate hydrolases"/>
    <property type="match status" value="1"/>
</dbReference>
<sequence length="562" mass="61847">MRNLFVLLEHAHSNTKTFLVGIGGKVLCELLPLAIWAILFSALLGGSAWALEAMLAVAIATILCQWMLWQSAKQSFLGAYDITHQLRKTLLQDVRCQPLGNIVGKGLGERIKLMTRDLKAFEDTFSHLIADLVASLMIPIAMLSLLFFNSIYLGMTMLFVMSGAYIVLMKFERAFSQHSQQHLDQNVACTNKILEYIACLPTLKRFGRCDVLADPLHKEITALREAGLGVEWAGGVGVVLANLVLELSIPLIAAIGAYLVSLDQLSLSQWLVSVIASIACIRPFVRMTMFSTLLRYMSKSTDRLYNLSQEDQQPVNGLAPRNYDIQFKNTGLSINGKYLLKDINLYVPHGQHIALVGASGAGKTTLLNLLAAFHIPTRGCIKIGGHTVEATGTAHWYNSIAYVTQDIQLFAGTLEDNLLIAKQDASRDQLQSAIKTAGLDELISRLPLGLHTEISENGGDLSGGERQRLSLARALLHDAPIILLDEFTSALDQHKQCQVLHSIQHCFASKTTITVAHRLDTVTEADCIYLLNDGAIEAFGSHSELIMESPQYQGLWEAQHND</sequence>
<reference evidence="10 11" key="1">
    <citation type="submission" date="2019-09" db="EMBL/GenBank/DDBJ databases">
        <title>Whole genome sequence of Vibrio fortis.</title>
        <authorList>
            <person name="Das S.K."/>
        </authorList>
    </citation>
    <scope>NUCLEOTIDE SEQUENCE [LARGE SCALE GENOMIC DNA]</scope>
    <source>
        <strain evidence="10 11">AN60</strain>
    </source>
</reference>
<dbReference type="PANTHER" id="PTHR24221:SF590">
    <property type="entry name" value="COMPONENT LINKED WITH THE ASSEMBLY OF CYTOCHROME' TRANSPORT TRANSMEMBRANE ATP-BINDING PROTEIN ABC TRANSPORTER CYDD-RELATED"/>
    <property type="match status" value="1"/>
</dbReference>
<dbReference type="GO" id="GO:0005886">
    <property type="term" value="C:plasma membrane"/>
    <property type="evidence" value="ECO:0007669"/>
    <property type="project" value="UniProtKB-SubCell"/>
</dbReference>
<dbReference type="InterPro" id="IPR039421">
    <property type="entry name" value="Type_1_exporter"/>
</dbReference>
<organism evidence="10 11">
    <name type="scientific">Vibrio fortis</name>
    <dbReference type="NCBI Taxonomy" id="212667"/>
    <lineage>
        <taxon>Bacteria</taxon>
        <taxon>Pseudomonadati</taxon>
        <taxon>Pseudomonadota</taxon>
        <taxon>Gammaproteobacteria</taxon>
        <taxon>Vibrionales</taxon>
        <taxon>Vibrionaceae</taxon>
        <taxon>Vibrio</taxon>
    </lineage>
</organism>
<dbReference type="AlphaFoldDB" id="A0A5N3R0M3"/>
<name>A0A5N3R0M3_9VIBR</name>
<keyword evidence="3" id="KW-0547">Nucleotide-binding</keyword>
<dbReference type="PROSITE" id="PS50893">
    <property type="entry name" value="ABC_TRANSPORTER_2"/>
    <property type="match status" value="1"/>
</dbReference>
<dbReference type="GO" id="GO:0005524">
    <property type="term" value="F:ATP binding"/>
    <property type="evidence" value="ECO:0007669"/>
    <property type="project" value="UniProtKB-KW"/>
</dbReference>
<dbReference type="RefSeq" id="WP_150869833.1">
    <property type="nucleotide sequence ID" value="NZ_VWSE01000006.1"/>
</dbReference>
<keyword evidence="4 10" id="KW-0067">ATP-binding</keyword>
<accession>A0A5N3R0M3</accession>
<proteinExistence type="predicted"/>
<evidence type="ECO:0000256" key="3">
    <source>
        <dbReference type="ARBA" id="ARBA00022741"/>
    </source>
</evidence>
<dbReference type="InterPro" id="IPR036640">
    <property type="entry name" value="ABC1_TM_sf"/>
</dbReference>
<evidence type="ECO:0000259" key="9">
    <source>
        <dbReference type="PROSITE" id="PS50929"/>
    </source>
</evidence>
<feature type="transmembrane region" description="Helical" evidence="7">
    <location>
        <begin position="124"/>
        <end position="145"/>
    </location>
</feature>
<feature type="transmembrane region" description="Helical" evidence="7">
    <location>
        <begin position="49"/>
        <end position="69"/>
    </location>
</feature>
<dbReference type="PROSITE" id="PS00211">
    <property type="entry name" value="ABC_TRANSPORTER_1"/>
    <property type="match status" value="1"/>
</dbReference>
<dbReference type="Gene3D" id="1.20.1560.10">
    <property type="entry name" value="ABC transporter type 1, transmembrane domain"/>
    <property type="match status" value="1"/>
</dbReference>
<evidence type="ECO:0000313" key="10">
    <source>
        <dbReference type="EMBL" id="KAB0288018.1"/>
    </source>
</evidence>
<dbReference type="SMART" id="SM00382">
    <property type="entry name" value="AAA"/>
    <property type="match status" value="1"/>
</dbReference>
<comment type="subcellular location">
    <subcellularLocation>
        <location evidence="1">Cell membrane</location>
        <topology evidence="1">Multi-pass membrane protein</topology>
    </subcellularLocation>
</comment>
<dbReference type="InterPro" id="IPR003439">
    <property type="entry name" value="ABC_transporter-like_ATP-bd"/>
</dbReference>
<evidence type="ECO:0000313" key="11">
    <source>
        <dbReference type="Proteomes" id="UP000326789"/>
    </source>
</evidence>
<comment type="caution">
    <text evidence="10">The sequence shown here is derived from an EMBL/GenBank/DDBJ whole genome shotgun (WGS) entry which is preliminary data.</text>
</comment>
<dbReference type="SUPFAM" id="SSF52540">
    <property type="entry name" value="P-loop containing nucleoside triphosphate hydrolases"/>
    <property type="match status" value="1"/>
</dbReference>
<dbReference type="GO" id="GO:0140359">
    <property type="term" value="F:ABC-type transporter activity"/>
    <property type="evidence" value="ECO:0007669"/>
    <property type="project" value="InterPro"/>
</dbReference>
<evidence type="ECO:0000256" key="5">
    <source>
        <dbReference type="ARBA" id="ARBA00022989"/>
    </source>
</evidence>
<dbReference type="InterPro" id="IPR003593">
    <property type="entry name" value="AAA+_ATPase"/>
</dbReference>
<keyword evidence="2 7" id="KW-0812">Transmembrane</keyword>
<dbReference type="InterPro" id="IPR027417">
    <property type="entry name" value="P-loop_NTPase"/>
</dbReference>
<dbReference type="InterPro" id="IPR011527">
    <property type="entry name" value="ABC1_TM_dom"/>
</dbReference>
<evidence type="ECO:0000256" key="4">
    <source>
        <dbReference type="ARBA" id="ARBA00022840"/>
    </source>
</evidence>
<feature type="transmembrane region" description="Helical" evidence="7">
    <location>
        <begin position="20"/>
        <end position="43"/>
    </location>
</feature>
<evidence type="ECO:0000256" key="2">
    <source>
        <dbReference type="ARBA" id="ARBA00022692"/>
    </source>
</evidence>
<dbReference type="Pfam" id="PF00005">
    <property type="entry name" value="ABC_tran"/>
    <property type="match status" value="1"/>
</dbReference>